<dbReference type="Proteomes" id="UP000239833">
    <property type="component" value="Chromosome"/>
</dbReference>
<dbReference type="InterPro" id="IPR036736">
    <property type="entry name" value="ACP-like_sf"/>
</dbReference>
<evidence type="ECO:0000313" key="2">
    <source>
        <dbReference type="EMBL" id="AVF26511.1"/>
    </source>
</evidence>
<gene>
    <name evidence="2" type="ORF">ERICIII_02351</name>
</gene>
<sequence length="89" mass="10160">MHRDVKERIAHVIASNLDNPDVTINDDTRLEDLGIQSVKFIKIMVEIEAEFGIDIGYEELFIENENFSNLASITLFMQKKMQAVSESIS</sequence>
<reference evidence="3" key="1">
    <citation type="submission" date="2017-02" db="EMBL/GenBank/DDBJ databases">
        <title>Delineation of Paenibacillus larvae strains originating from foulbrood outbreaks.</title>
        <authorList>
            <person name="Beims H."/>
            <person name="Bunk B."/>
            <person name="Sproeer C."/>
            <person name="Mohr K.I."/>
            <person name="Pradella S."/>
            <person name="Guenther G."/>
            <person name="Rohde M."/>
            <person name="von der Ohe W."/>
            <person name="Steinert M."/>
        </authorList>
    </citation>
    <scope>NUCLEOTIDE SEQUENCE [LARGE SCALE GENOMIC DNA]</scope>
    <source>
        <strain evidence="3">Eric_III</strain>
    </source>
</reference>
<feature type="domain" description="Carrier" evidence="1">
    <location>
        <begin position="1"/>
        <end position="81"/>
    </location>
</feature>
<dbReference type="EMBL" id="CP019655">
    <property type="protein sequence ID" value="AVF26511.1"/>
    <property type="molecule type" value="Genomic_DNA"/>
</dbReference>
<dbReference type="PROSITE" id="PS50075">
    <property type="entry name" value="CARRIER"/>
    <property type="match status" value="1"/>
</dbReference>
<evidence type="ECO:0000259" key="1">
    <source>
        <dbReference type="PROSITE" id="PS50075"/>
    </source>
</evidence>
<dbReference type="STRING" id="147375.BXP28_05545"/>
<accession>A0A2L1U0Q8</accession>
<protein>
    <submittedName>
        <fullName evidence="2">Phosphopantetheine-binding protein</fullName>
    </submittedName>
</protein>
<dbReference type="Pfam" id="PF00550">
    <property type="entry name" value="PP-binding"/>
    <property type="match status" value="1"/>
</dbReference>
<organism evidence="2 3">
    <name type="scientific">Paenibacillus larvae subsp. larvae</name>
    <dbReference type="NCBI Taxonomy" id="147375"/>
    <lineage>
        <taxon>Bacteria</taxon>
        <taxon>Bacillati</taxon>
        <taxon>Bacillota</taxon>
        <taxon>Bacilli</taxon>
        <taxon>Bacillales</taxon>
        <taxon>Paenibacillaceae</taxon>
        <taxon>Paenibacillus</taxon>
    </lineage>
</organism>
<dbReference type="SUPFAM" id="SSF47336">
    <property type="entry name" value="ACP-like"/>
    <property type="match status" value="1"/>
</dbReference>
<dbReference type="Gene3D" id="1.10.1200.10">
    <property type="entry name" value="ACP-like"/>
    <property type="match status" value="1"/>
</dbReference>
<name>A0A2L1U0Q8_9BACL</name>
<dbReference type="InterPro" id="IPR009081">
    <property type="entry name" value="PP-bd_ACP"/>
</dbReference>
<dbReference type="RefSeq" id="WP_077995314.1">
    <property type="nucleotide sequence ID" value="NZ_CP019655.1"/>
</dbReference>
<dbReference type="AlphaFoldDB" id="A0A2L1U0Q8"/>
<evidence type="ECO:0000313" key="3">
    <source>
        <dbReference type="Proteomes" id="UP000239833"/>
    </source>
</evidence>
<proteinExistence type="predicted"/>